<dbReference type="AlphaFoldDB" id="A0A0E9P7Q1"/>
<reference evidence="1" key="2">
    <citation type="journal article" date="2015" name="Fish Shellfish Immunol.">
        <title>Early steps in the European eel (Anguilla anguilla)-Vibrio vulnificus interaction in the gills: Role of the RtxA13 toxin.</title>
        <authorList>
            <person name="Callol A."/>
            <person name="Pajuelo D."/>
            <person name="Ebbesson L."/>
            <person name="Teles M."/>
            <person name="MacKenzie S."/>
            <person name="Amaro C."/>
        </authorList>
    </citation>
    <scope>NUCLEOTIDE SEQUENCE</scope>
</reference>
<dbReference type="EMBL" id="GBXM01107896">
    <property type="protein sequence ID" value="JAH00681.1"/>
    <property type="molecule type" value="Transcribed_RNA"/>
</dbReference>
<protein>
    <submittedName>
        <fullName evidence="1">Uncharacterized protein</fullName>
    </submittedName>
</protein>
<organism evidence="1">
    <name type="scientific">Anguilla anguilla</name>
    <name type="common">European freshwater eel</name>
    <name type="synonym">Muraena anguilla</name>
    <dbReference type="NCBI Taxonomy" id="7936"/>
    <lineage>
        <taxon>Eukaryota</taxon>
        <taxon>Metazoa</taxon>
        <taxon>Chordata</taxon>
        <taxon>Craniata</taxon>
        <taxon>Vertebrata</taxon>
        <taxon>Euteleostomi</taxon>
        <taxon>Actinopterygii</taxon>
        <taxon>Neopterygii</taxon>
        <taxon>Teleostei</taxon>
        <taxon>Anguilliformes</taxon>
        <taxon>Anguillidae</taxon>
        <taxon>Anguilla</taxon>
    </lineage>
</organism>
<reference evidence="1" key="1">
    <citation type="submission" date="2014-11" db="EMBL/GenBank/DDBJ databases">
        <authorList>
            <person name="Amaro Gonzalez C."/>
        </authorList>
    </citation>
    <scope>NUCLEOTIDE SEQUENCE</scope>
</reference>
<accession>A0A0E9P7Q1</accession>
<name>A0A0E9P7Q1_ANGAN</name>
<evidence type="ECO:0000313" key="1">
    <source>
        <dbReference type="EMBL" id="JAH00681.1"/>
    </source>
</evidence>
<sequence length="26" mass="2906">MQALLVCLDQTGLGINQENQANCWRS</sequence>
<proteinExistence type="predicted"/>